<dbReference type="InterPro" id="IPR007484">
    <property type="entry name" value="Peptidase_M28"/>
</dbReference>
<keyword evidence="1" id="KW-0808">Transferase</keyword>
<dbReference type="GO" id="GO:0008270">
    <property type="term" value="F:zinc ion binding"/>
    <property type="evidence" value="ECO:0007669"/>
    <property type="project" value="TreeGrafter"/>
</dbReference>
<dbReference type="PANTHER" id="PTHR12283:SF6">
    <property type="entry name" value="GLUTAMINYL-PEPTIDE CYCLOTRANSFERASE-RELATED"/>
    <property type="match status" value="1"/>
</dbReference>
<protein>
    <submittedName>
        <fullName evidence="4">M28 family peptidase</fullName>
    </submittedName>
</protein>
<feature type="domain" description="Peptidase M28" evidence="3">
    <location>
        <begin position="99"/>
        <end position="320"/>
    </location>
</feature>
<dbReference type="PROSITE" id="PS51257">
    <property type="entry name" value="PROKAR_LIPOPROTEIN"/>
    <property type="match status" value="1"/>
</dbReference>
<evidence type="ECO:0000256" key="1">
    <source>
        <dbReference type="ARBA" id="ARBA00022679"/>
    </source>
</evidence>
<dbReference type="Pfam" id="PF04389">
    <property type="entry name" value="Peptidase_M28"/>
    <property type="match status" value="1"/>
</dbReference>
<evidence type="ECO:0000259" key="3">
    <source>
        <dbReference type="Pfam" id="PF04389"/>
    </source>
</evidence>
<dbReference type="EMBL" id="JAHCMY010000004">
    <property type="protein sequence ID" value="MBS9524179.1"/>
    <property type="molecule type" value="Genomic_DNA"/>
</dbReference>
<dbReference type="RefSeq" id="WP_213945047.1">
    <property type="nucleotide sequence ID" value="NZ_JAHCMY010000004.1"/>
</dbReference>
<dbReference type="Gene3D" id="3.40.630.10">
    <property type="entry name" value="Zn peptidases"/>
    <property type="match status" value="1"/>
</dbReference>
<dbReference type="InterPro" id="IPR040234">
    <property type="entry name" value="QC/QCL"/>
</dbReference>
<name>A0AAP2G182_9BACT</name>
<dbReference type="SUPFAM" id="SSF53187">
    <property type="entry name" value="Zn-dependent exopeptidases"/>
    <property type="match status" value="1"/>
</dbReference>
<proteinExistence type="predicted"/>
<dbReference type="Proteomes" id="UP001319104">
    <property type="component" value="Unassembled WGS sequence"/>
</dbReference>
<evidence type="ECO:0000313" key="5">
    <source>
        <dbReference type="Proteomes" id="UP001319104"/>
    </source>
</evidence>
<organism evidence="4 5">
    <name type="scientific">Litoribacter ruber</name>
    <dbReference type="NCBI Taxonomy" id="702568"/>
    <lineage>
        <taxon>Bacteria</taxon>
        <taxon>Pseudomonadati</taxon>
        <taxon>Bacteroidota</taxon>
        <taxon>Cytophagia</taxon>
        <taxon>Cytophagales</taxon>
        <taxon>Cyclobacteriaceae</taxon>
        <taxon>Litoribacter</taxon>
    </lineage>
</organism>
<gene>
    <name evidence="4" type="ORF">KI659_09155</name>
</gene>
<evidence type="ECO:0000256" key="2">
    <source>
        <dbReference type="ARBA" id="ARBA00023315"/>
    </source>
</evidence>
<evidence type="ECO:0000313" key="4">
    <source>
        <dbReference type="EMBL" id="MBS9524179.1"/>
    </source>
</evidence>
<keyword evidence="2" id="KW-0012">Acyltransferase</keyword>
<keyword evidence="5" id="KW-1185">Reference proteome</keyword>
<dbReference type="AlphaFoldDB" id="A0AAP2G182"/>
<reference evidence="4 5" key="1">
    <citation type="submission" date="2021-05" db="EMBL/GenBank/DDBJ databases">
        <authorList>
            <person name="Zhang Z.D."/>
            <person name="Osman G."/>
        </authorList>
    </citation>
    <scope>NUCLEOTIDE SEQUENCE [LARGE SCALE GENOMIC DNA]</scope>
    <source>
        <strain evidence="4 5">KCTC 32217</strain>
    </source>
</reference>
<accession>A0AAP2G182</accession>
<sequence length="326" mass="37405">MKSNWIFAILFITLIACGRDQAEERVEEEELREVPEFNADSAYSFIQRQVDFGPRVPNTEAHQETKRWLVEKFNEYGMQVTEQDFEAKAYDGTNLKLTNIFAAHNPQASKRILLAAHWDTRHLADKDTENIEQPIDGANDGGSGVGVILEIARVIATSGMDPEVGVDFILFDGEDYGEPEQTKPSDRNHSQIWWALGSQHWSRNPHEAGYSAYYGILLDMVGAKGARFYREGYSMQYARNIVQKVWRNAHRLGHGDFFPMRDSHEIIDDHVFVNQVAKIPMIDIVEYSPDYGFGKYHHTHQDSMDLIDRRTLKAVGETVLFTIYQE</sequence>
<comment type="caution">
    <text evidence="4">The sequence shown here is derived from an EMBL/GenBank/DDBJ whole genome shotgun (WGS) entry which is preliminary data.</text>
</comment>
<dbReference type="PANTHER" id="PTHR12283">
    <property type="entry name" value="GLUTAMINYL-PEPTIDE CYCLOTRANSFERASE"/>
    <property type="match status" value="1"/>
</dbReference>
<dbReference type="GO" id="GO:0016603">
    <property type="term" value="F:glutaminyl-peptide cyclotransferase activity"/>
    <property type="evidence" value="ECO:0007669"/>
    <property type="project" value="TreeGrafter"/>
</dbReference>